<evidence type="ECO:0000259" key="2">
    <source>
        <dbReference type="Pfam" id="PF13699"/>
    </source>
</evidence>
<dbReference type="Pfam" id="PF13699">
    <property type="entry name" value="eCIS_core"/>
    <property type="match status" value="1"/>
</dbReference>
<evidence type="ECO:0000313" key="3">
    <source>
        <dbReference type="EMBL" id="TWF32673.1"/>
    </source>
</evidence>
<dbReference type="AlphaFoldDB" id="A0A561P3I4"/>
<reference evidence="3 4" key="1">
    <citation type="submission" date="2019-06" db="EMBL/GenBank/DDBJ databases">
        <title>Sorghum-associated microbial communities from plants grown in Nebraska, USA.</title>
        <authorList>
            <person name="Schachtman D."/>
        </authorList>
    </citation>
    <scope>NUCLEOTIDE SEQUENCE [LARGE SCALE GENOMIC DNA]</scope>
    <source>
        <strain evidence="3 4">1209</strain>
    </source>
</reference>
<protein>
    <submittedName>
        <fullName evidence="3">Uncharacterized protein DUF4157</fullName>
    </submittedName>
</protein>
<organism evidence="3 4">
    <name type="scientific">Chitinophaga polysaccharea</name>
    <dbReference type="NCBI Taxonomy" id="1293035"/>
    <lineage>
        <taxon>Bacteria</taxon>
        <taxon>Pseudomonadati</taxon>
        <taxon>Bacteroidota</taxon>
        <taxon>Chitinophagia</taxon>
        <taxon>Chitinophagales</taxon>
        <taxon>Chitinophagaceae</taxon>
        <taxon>Chitinophaga</taxon>
    </lineage>
</organism>
<name>A0A561P3I4_9BACT</name>
<dbReference type="EMBL" id="VIWO01000014">
    <property type="protein sequence ID" value="TWF32673.1"/>
    <property type="molecule type" value="Genomic_DNA"/>
</dbReference>
<feature type="domain" description="eCIS core" evidence="2">
    <location>
        <begin position="103"/>
        <end position="167"/>
    </location>
</feature>
<evidence type="ECO:0000313" key="4">
    <source>
        <dbReference type="Proteomes" id="UP000320811"/>
    </source>
</evidence>
<keyword evidence="4" id="KW-1185">Reference proteome</keyword>
<feature type="region of interest" description="Disordered" evidence="1">
    <location>
        <begin position="1"/>
        <end position="21"/>
    </location>
</feature>
<comment type="caution">
    <text evidence="3">The sequence shown here is derived from an EMBL/GenBank/DDBJ whole genome shotgun (WGS) entry which is preliminary data.</text>
</comment>
<dbReference type="Proteomes" id="UP000320811">
    <property type="component" value="Unassembled WGS sequence"/>
</dbReference>
<gene>
    <name evidence="3" type="ORF">FHW36_11450</name>
</gene>
<sequence length="466" mass="52218">MNAHVDKTQQSKTLTSPNTAAQKQGYTISALRFANNSPNAMVQKKIQDVINNSSRMEGLNAYQGMANDSPRVAQLVAFREMANNRSTQQQYTIQRKENNTGLHDSLKSGIERLSGYSMDDVKVHYNSDKPAQLQALAYAQGTDIHLAPGQEKHLAHEAWHVVQQKQGRVKPTIQMKEGVNVNDDVGLEKEADEMGGKVLQQMNENKNAEVVNRPVTNKTIQRQIHFSGGGAEYLPHLIDNFSLRSPYFKMVVTNPEINLTVNLKTGVAKNEKEKGSNGLTQAFMKCGRNTYFMGPGSDPGTLLKAAMDSKDYKNLTGMDIVVNIYQNPEEGVTKSFEAMMATFAHEWELHIQPALQMYVLIRTRAKAKDPQEKGNVDQELAEHTALMMGGEDAEHAEKTSRFSLIVTLLKAMETINEGEGGRRMKMGFLEQVHNLHITPEELEEYEPELKEEGLTAETWIEVLRDK</sequence>
<evidence type="ECO:0000256" key="1">
    <source>
        <dbReference type="SAM" id="MobiDB-lite"/>
    </source>
</evidence>
<dbReference type="InterPro" id="IPR025295">
    <property type="entry name" value="eCIS_core_dom"/>
</dbReference>
<dbReference type="RefSeq" id="WP_246121253.1">
    <property type="nucleotide sequence ID" value="NZ_VIWO01000014.1"/>
</dbReference>
<proteinExistence type="predicted"/>
<feature type="compositionally biased region" description="Polar residues" evidence="1">
    <location>
        <begin position="10"/>
        <end position="21"/>
    </location>
</feature>
<accession>A0A561P3I4</accession>